<keyword evidence="3 9" id="KW-0645">Protease</keyword>
<evidence type="ECO:0000256" key="6">
    <source>
        <dbReference type="ARBA" id="ARBA00022801"/>
    </source>
</evidence>
<organism evidence="12 13">
    <name type="scientific">Plantibacter flavus</name>
    <dbReference type="NCBI Taxonomy" id="150123"/>
    <lineage>
        <taxon>Bacteria</taxon>
        <taxon>Bacillati</taxon>
        <taxon>Actinomycetota</taxon>
        <taxon>Actinomycetes</taxon>
        <taxon>Micrococcales</taxon>
        <taxon>Microbacteriaceae</taxon>
        <taxon>Plantibacter</taxon>
    </lineage>
</organism>
<evidence type="ECO:0000256" key="9">
    <source>
        <dbReference type="HAMAP-Rule" id="MF_00161"/>
    </source>
</evidence>
<keyword evidence="7 9" id="KW-1133">Transmembrane helix</keyword>
<feature type="active site" evidence="9">
    <location>
        <position position="145"/>
    </location>
</feature>
<evidence type="ECO:0000256" key="7">
    <source>
        <dbReference type="ARBA" id="ARBA00022989"/>
    </source>
</evidence>
<dbReference type="NCBIfam" id="TIGR00077">
    <property type="entry name" value="lspA"/>
    <property type="match status" value="1"/>
</dbReference>
<keyword evidence="5 9" id="KW-0064">Aspartyl protease</keyword>
<protein>
    <recommendedName>
        <fullName evidence="9">Lipoprotein signal peptidase</fullName>
        <ecNumber evidence="9">3.4.23.36</ecNumber>
    </recommendedName>
    <alternativeName>
        <fullName evidence="9">Prolipoprotein signal peptidase</fullName>
    </alternativeName>
    <alternativeName>
        <fullName evidence="9">Signal peptidase II</fullName>
        <shortName evidence="9">SPase II</shortName>
    </alternativeName>
</protein>
<keyword evidence="13" id="KW-1185">Reference proteome</keyword>
<evidence type="ECO:0000256" key="11">
    <source>
        <dbReference type="SAM" id="MobiDB-lite"/>
    </source>
</evidence>
<dbReference type="PANTHER" id="PTHR33695">
    <property type="entry name" value="LIPOPROTEIN SIGNAL PEPTIDASE"/>
    <property type="match status" value="1"/>
</dbReference>
<dbReference type="EMBL" id="RKHL01000001">
    <property type="protein sequence ID" value="ROR81979.1"/>
    <property type="molecule type" value="Genomic_DNA"/>
</dbReference>
<sequence>MSPASPSKASARTLAVLALVAVVAYSADQFTKFLVTSNLTVGESVPVFGQALVLYFVKNSGAAFSLGAGYTWIFSILAAVVVVVIVWFARRIRSRAWAIVFGLLLGGVLGNLTDRLFREPSFGLGHVVDFISTPWMLPAIYNVADICIVVSMALFILLTLFGVNLDGTRTTRASERAAQDAEDREAEADAATLDPAEPGDASPDAGRQ</sequence>
<proteinExistence type="inferred from homology"/>
<comment type="subcellular location">
    <subcellularLocation>
        <location evidence="9">Cell membrane</location>
        <topology evidence="9">Multi-pass membrane protein</topology>
    </subcellularLocation>
</comment>
<comment type="function">
    <text evidence="9">This protein specifically catalyzes the removal of signal peptides from prolipoproteins.</text>
</comment>
<keyword evidence="2 9" id="KW-1003">Cell membrane</keyword>
<reference evidence="12 13" key="1">
    <citation type="submission" date="2018-11" db="EMBL/GenBank/DDBJ databases">
        <title>Sequencing the genomes of 1000 actinobacteria strains.</title>
        <authorList>
            <person name="Klenk H.-P."/>
        </authorList>
    </citation>
    <scope>NUCLEOTIDE SEQUENCE [LARGE SCALE GENOMIC DNA]</scope>
    <source>
        <strain evidence="12 13">DSM 14012</strain>
    </source>
</reference>
<dbReference type="HAMAP" id="MF_00161">
    <property type="entry name" value="LspA"/>
    <property type="match status" value="1"/>
</dbReference>
<comment type="pathway">
    <text evidence="9">Protein modification; lipoprotein biosynthesis (signal peptide cleavage).</text>
</comment>
<evidence type="ECO:0000256" key="1">
    <source>
        <dbReference type="ARBA" id="ARBA00006139"/>
    </source>
</evidence>
<comment type="caution">
    <text evidence="12">The sequence shown here is derived from an EMBL/GenBank/DDBJ whole genome shotgun (WGS) entry which is preliminary data.</text>
</comment>
<comment type="similarity">
    <text evidence="1 9 10">Belongs to the peptidase A8 family.</text>
</comment>
<evidence type="ECO:0000313" key="12">
    <source>
        <dbReference type="EMBL" id="ROR81979.1"/>
    </source>
</evidence>
<dbReference type="GO" id="GO:0005886">
    <property type="term" value="C:plasma membrane"/>
    <property type="evidence" value="ECO:0007669"/>
    <property type="project" value="UniProtKB-SubCell"/>
</dbReference>
<dbReference type="UniPathway" id="UPA00665"/>
<feature type="transmembrane region" description="Helical" evidence="9">
    <location>
        <begin position="69"/>
        <end position="89"/>
    </location>
</feature>
<dbReference type="AlphaFoldDB" id="A0A3N2C3C7"/>
<evidence type="ECO:0000313" key="13">
    <source>
        <dbReference type="Proteomes" id="UP000266915"/>
    </source>
</evidence>
<dbReference type="PANTHER" id="PTHR33695:SF1">
    <property type="entry name" value="LIPOPROTEIN SIGNAL PEPTIDASE"/>
    <property type="match status" value="1"/>
</dbReference>
<evidence type="ECO:0000256" key="4">
    <source>
        <dbReference type="ARBA" id="ARBA00022692"/>
    </source>
</evidence>
<comment type="catalytic activity">
    <reaction evidence="9">
        <text>Release of signal peptides from bacterial membrane prolipoproteins. Hydrolyzes -Xaa-Yaa-Zaa-|-(S,diacylglyceryl)Cys-, in which Xaa is hydrophobic (preferably Leu), and Yaa (Ala or Ser) and Zaa (Gly or Ala) have small, neutral side chains.</text>
        <dbReference type="EC" id="3.4.23.36"/>
    </reaction>
</comment>
<feature type="region of interest" description="Disordered" evidence="11">
    <location>
        <begin position="172"/>
        <end position="208"/>
    </location>
</feature>
<evidence type="ECO:0000256" key="2">
    <source>
        <dbReference type="ARBA" id="ARBA00022475"/>
    </source>
</evidence>
<gene>
    <name evidence="9" type="primary">lspA</name>
    <name evidence="12" type="ORF">EDD42_2061</name>
</gene>
<keyword evidence="8 9" id="KW-0472">Membrane</keyword>
<evidence type="ECO:0000256" key="3">
    <source>
        <dbReference type="ARBA" id="ARBA00022670"/>
    </source>
</evidence>
<evidence type="ECO:0000256" key="5">
    <source>
        <dbReference type="ARBA" id="ARBA00022750"/>
    </source>
</evidence>
<feature type="active site" evidence="9">
    <location>
        <position position="129"/>
    </location>
</feature>
<dbReference type="Pfam" id="PF01252">
    <property type="entry name" value="Peptidase_A8"/>
    <property type="match status" value="1"/>
</dbReference>
<name>A0A3N2C3C7_9MICO</name>
<keyword evidence="4 9" id="KW-0812">Transmembrane</keyword>
<dbReference type="Proteomes" id="UP000266915">
    <property type="component" value="Unassembled WGS sequence"/>
</dbReference>
<accession>A0A3N2C3C7</accession>
<evidence type="ECO:0000256" key="8">
    <source>
        <dbReference type="ARBA" id="ARBA00023136"/>
    </source>
</evidence>
<dbReference type="EC" id="3.4.23.36" evidence="9"/>
<dbReference type="GO" id="GO:0006508">
    <property type="term" value="P:proteolysis"/>
    <property type="evidence" value="ECO:0007669"/>
    <property type="project" value="UniProtKB-KW"/>
</dbReference>
<dbReference type="InterPro" id="IPR001872">
    <property type="entry name" value="Peptidase_A8"/>
</dbReference>
<feature type="transmembrane region" description="Helical" evidence="9">
    <location>
        <begin position="96"/>
        <end position="113"/>
    </location>
</feature>
<keyword evidence="6 9" id="KW-0378">Hydrolase</keyword>
<feature type="compositionally biased region" description="Basic and acidic residues" evidence="11">
    <location>
        <begin position="172"/>
        <end position="181"/>
    </location>
</feature>
<dbReference type="GO" id="GO:0004190">
    <property type="term" value="F:aspartic-type endopeptidase activity"/>
    <property type="evidence" value="ECO:0007669"/>
    <property type="project" value="UniProtKB-UniRule"/>
</dbReference>
<evidence type="ECO:0000256" key="10">
    <source>
        <dbReference type="RuleBase" id="RU004181"/>
    </source>
</evidence>
<feature type="transmembrane region" description="Helical" evidence="9">
    <location>
        <begin position="139"/>
        <end position="163"/>
    </location>
</feature>
<comment type="caution">
    <text evidence="9">Lacks conserved residue(s) required for the propagation of feature annotation.</text>
</comment>
<dbReference type="PRINTS" id="PR00781">
    <property type="entry name" value="LIPOSIGPTASE"/>
</dbReference>